<feature type="transmembrane region" description="Helical" evidence="1">
    <location>
        <begin position="6"/>
        <end position="24"/>
    </location>
</feature>
<feature type="transmembrane region" description="Helical" evidence="1">
    <location>
        <begin position="67"/>
        <end position="84"/>
    </location>
</feature>
<feature type="transmembrane region" description="Helical" evidence="1">
    <location>
        <begin position="91"/>
        <end position="108"/>
    </location>
</feature>
<gene>
    <name evidence="2" type="ORF">ENU72_00170</name>
</gene>
<sequence>MNISLNPWIWIAAILTIAIFSFLYKDNPLYKFAEHLLVGVTVGYYINIYWHNAAYPYIIKPLFLEKQFLTLIPFMFAILYFSILIPKYSYFIRYPIGFLLGALNGMAISPEFKEAILVQVKDTILPPFSFSLEFFNSLIIFIGTLCVLIYFFFSLEHKGVLKGFSRIGIIFLMIGFGASFGYTVMARISLLIGRIIFLLKDWLGIIR</sequence>
<keyword evidence="1" id="KW-0812">Transmembrane</keyword>
<evidence type="ECO:0000256" key="1">
    <source>
        <dbReference type="SAM" id="Phobius"/>
    </source>
</evidence>
<reference evidence="2" key="1">
    <citation type="journal article" date="2020" name="mSystems">
        <title>Genome- and Community-Level Interaction Insights into Carbon Utilization and Element Cycling Functions of Hydrothermarchaeota in Hydrothermal Sediment.</title>
        <authorList>
            <person name="Zhou Z."/>
            <person name="Liu Y."/>
            <person name="Xu W."/>
            <person name="Pan J."/>
            <person name="Luo Z.H."/>
            <person name="Li M."/>
        </authorList>
    </citation>
    <scope>NUCLEOTIDE SEQUENCE [LARGE SCALE GENOMIC DNA]</scope>
    <source>
        <strain evidence="2">SpSt-695</strain>
    </source>
</reference>
<feature type="transmembrane region" description="Helical" evidence="1">
    <location>
        <begin position="128"/>
        <end position="152"/>
    </location>
</feature>
<keyword evidence="1" id="KW-1133">Transmembrane helix</keyword>
<proteinExistence type="predicted"/>
<dbReference type="EMBL" id="DTDP01000006">
    <property type="protein sequence ID" value="HGK53426.1"/>
    <property type="molecule type" value="Genomic_DNA"/>
</dbReference>
<dbReference type="AlphaFoldDB" id="A0A7V3ZSJ9"/>
<keyword evidence="1" id="KW-0472">Membrane</keyword>
<evidence type="ECO:0000313" key="2">
    <source>
        <dbReference type="EMBL" id="HGK53426.1"/>
    </source>
</evidence>
<protein>
    <submittedName>
        <fullName evidence="2">Uncharacterized protein</fullName>
    </submittedName>
</protein>
<accession>A0A7V3ZSJ9</accession>
<organism evidence="2">
    <name type="scientific">candidate division WOR-3 bacterium</name>
    <dbReference type="NCBI Taxonomy" id="2052148"/>
    <lineage>
        <taxon>Bacteria</taxon>
        <taxon>Bacteria division WOR-3</taxon>
    </lineage>
</organism>
<comment type="caution">
    <text evidence="2">The sequence shown here is derived from an EMBL/GenBank/DDBJ whole genome shotgun (WGS) entry which is preliminary data.</text>
</comment>
<name>A0A7V3ZSJ9_UNCW3</name>
<feature type="transmembrane region" description="Helical" evidence="1">
    <location>
        <begin position="164"/>
        <end position="182"/>
    </location>
</feature>
<feature type="transmembrane region" description="Helical" evidence="1">
    <location>
        <begin position="36"/>
        <end position="55"/>
    </location>
</feature>